<gene>
    <name evidence="2" type="primary">spoIIIAD</name>
    <name evidence="2" type="ORF">FWJ32_00780</name>
</gene>
<dbReference type="NCBIfam" id="TIGR02849">
    <property type="entry name" value="spore_III_AD"/>
    <property type="match status" value="1"/>
</dbReference>
<evidence type="ECO:0000256" key="1">
    <source>
        <dbReference type="SAM" id="Phobius"/>
    </source>
</evidence>
<organism evidence="2 3">
    <name type="scientific">Calorimonas adulescens</name>
    <dbReference type="NCBI Taxonomy" id="2606906"/>
    <lineage>
        <taxon>Bacteria</taxon>
        <taxon>Bacillati</taxon>
        <taxon>Bacillota</taxon>
        <taxon>Clostridia</taxon>
        <taxon>Thermoanaerobacterales</taxon>
        <taxon>Thermoanaerobacteraceae</taxon>
        <taxon>Calorimonas</taxon>
    </lineage>
</organism>
<keyword evidence="1" id="KW-1133">Transmembrane helix</keyword>
<proteinExistence type="predicted"/>
<feature type="transmembrane region" description="Helical" evidence="1">
    <location>
        <begin position="6"/>
        <end position="22"/>
    </location>
</feature>
<dbReference type="EMBL" id="VTPS01000001">
    <property type="protein sequence ID" value="TZE83453.1"/>
    <property type="molecule type" value="Genomic_DNA"/>
</dbReference>
<keyword evidence="1" id="KW-0472">Membrane</keyword>
<keyword evidence="3" id="KW-1185">Reference proteome</keyword>
<evidence type="ECO:0000313" key="2">
    <source>
        <dbReference type="EMBL" id="TZE83453.1"/>
    </source>
</evidence>
<reference evidence="2 3" key="1">
    <citation type="submission" date="2019-08" db="EMBL/GenBank/DDBJ databases">
        <title>Calorimonas adulescens gen. nov., sp. nov., an anaerobic thermophilic bacterium from Sakhalin hot spring.</title>
        <authorList>
            <person name="Khomyakova M.A."/>
            <person name="Merkel A.Y."/>
            <person name="Novikov A."/>
            <person name="Bonch-Osmolovskaya E.A."/>
            <person name="Slobodkin A.I."/>
        </authorList>
    </citation>
    <scope>NUCLEOTIDE SEQUENCE [LARGE SCALE GENOMIC DNA]</scope>
    <source>
        <strain evidence="2 3">A05MB</strain>
    </source>
</reference>
<evidence type="ECO:0000313" key="3">
    <source>
        <dbReference type="Proteomes" id="UP000322976"/>
    </source>
</evidence>
<dbReference type="Proteomes" id="UP000322976">
    <property type="component" value="Unassembled WGS sequence"/>
</dbReference>
<dbReference type="RefSeq" id="WP_149544071.1">
    <property type="nucleotide sequence ID" value="NZ_VTPS01000001.1"/>
</dbReference>
<dbReference type="Pfam" id="PF06686">
    <property type="entry name" value="SpoIIIAC"/>
    <property type="match status" value="2"/>
</dbReference>
<sequence length="128" mass="13801">MSIFQIAIFAIIAAILMVSIRSERPEIAMLISVAAGVTILIFVVSKISAVINVFNQLTARTNIDLIYLNNILKIIGIAYVTEFSSQVCKDVGEGNLSAKVELAGKIFILIEAIPIILALLNVVVSIMP</sequence>
<keyword evidence="1" id="KW-0812">Transmembrane</keyword>
<dbReference type="InterPro" id="IPR014211">
    <property type="entry name" value="Spore_III_AD"/>
</dbReference>
<protein>
    <submittedName>
        <fullName evidence="2">Stage III sporulation protein AD</fullName>
    </submittedName>
</protein>
<comment type="caution">
    <text evidence="2">The sequence shown here is derived from an EMBL/GenBank/DDBJ whole genome shotgun (WGS) entry which is preliminary data.</text>
</comment>
<name>A0A5D8QIX7_9THEO</name>
<feature type="transmembrane region" description="Helical" evidence="1">
    <location>
        <begin position="29"/>
        <end position="54"/>
    </location>
</feature>
<dbReference type="InterPro" id="IPR025664">
    <property type="entry name" value="Spore_III_AC/AD"/>
</dbReference>
<accession>A0A5D8QIX7</accession>
<feature type="transmembrane region" description="Helical" evidence="1">
    <location>
        <begin position="106"/>
        <end position="127"/>
    </location>
</feature>
<dbReference type="AlphaFoldDB" id="A0A5D8QIX7"/>
<feature type="transmembrane region" description="Helical" evidence="1">
    <location>
        <begin position="66"/>
        <end position="85"/>
    </location>
</feature>